<keyword evidence="4" id="KW-1185">Reference proteome</keyword>
<sequence length="327" mass="36475">MFKGSTILVTGGTGSWGQELVSQLLEYDPKSLIIFSRNESTQVAMKRQYNDSRLQFCIGDVRDKEALIMATRGVDYVFHLAALKHVPVCEDQPYEALKTNIVGTQHVIEASMENKVKKVINISTDKAANPSNFYGMTKAIGEKLIIYANLLRSDTTFVCVRGGNVLGTNGSVIHLFKKQIEENGRVGITHKEMTRFFLTVEEAIALLLKAAIEGVGGEIFIMKMPTCKISDLAEVLADHAGVAKLDFEELGVRPGEKLHEILYTEFEAQNSVIFDEDYVVVLPTVDTPRLKEAYGHCRRVGDDEYSSAYSLMNKEQIHQMLRKGGFL</sequence>
<dbReference type="Pfam" id="PF02719">
    <property type="entry name" value="Polysacc_synt_2"/>
    <property type="match status" value="1"/>
</dbReference>
<name>A0ABU9DU39_9BACL</name>
<proteinExistence type="inferred from homology"/>
<comment type="caution">
    <text evidence="3">The sequence shown here is derived from an EMBL/GenBank/DDBJ whole genome shotgun (WGS) entry which is preliminary data.</text>
</comment>
<organism evidence="3 4">
    <name type="scientific">Paenibacillus filicis</name>
    <dbReference type="NCBI Taxonomy" id="669464"/>
    <lineage>
        <taxon>Bacteria</taxon>
        <taxon>Bacillati</taxon>
        <taxon>Bacillota</taxon>
        <taxon>Bacilli</taxon>
        <taxon>Bacillales</taxon>
        <taxon>Paenibacillaceae</taxon>
        <taxon>Paenibacillus</taxon>
    </lineage>
</organism>
<comment type="similarity">
    <text evidence="1">Belongs to the polysaccharide synthase family.</text>
</comment>
<feature type="domain" description="Polysaccharide biosynthesis protein CapD-like" evidence="2">
    <location>
        <begin position="7"/>
        <end position="279"/>
    </location>
</feature>
<evidence type="ECO:0000313" key="4">
    <source>
        <dbReference type="Proteomes" id="UP001469365"/>
    </source>
</evidence>
<protein>
    <submittedName>
        <fullName evidence="3">Polysaccharide biosynthesis protein</fullName>
    </submittedName>
</protein>
<dbReference type="InterPro" id="IPR036291">
    <property type="entry name" value="NAD(P)-bd_dom_sf"/>
</dbReference>
<dbReference type="InterPro" id="IPR003869">
    <property type="entry name" value="Polysac_CapD-like"/>
</dbReference>
<dbReference type="CDD" id="cd05237">
    <property type="entry name" value="UDP_invert_4-6DH_SDR_e"/>
    <property type="match status" value="1"/>
</dbReference>
<dbReference type="InterPro" id="IPR051203">
    <property type="entry name" value="Polysaccharide_Synthase-Rel"/>
</dbReference>
<evidence type="ECO:0000313" key="3">
    <source>
        <dbReference type="EMBL" id="MEK8131263.1"/>
    </source>
</evidence>
<dbReference type="Proteomes" id="UP001469365">
    <property type="component" value="Unassembled WGS sequence"/>
</dbReference>
<dbReference type="Gene3D" id="3.40.50.720">
    <property type="entry name" value="NAD(P)-binding Rossmann-like Domain"/>
    <property type="match status" value="1"/>
</dbReference>
<reference evidence="3 4" key="1">
    <citation type="submission" date="2024-04" db="EMBL/GenBank/DDBJ databases">
        <title>draft genome sequnece of Paenibacillus filicis.</title>
        <authorList>
            <person name="Kim D.-U."/>
        </authorList>
    </citation>
    <scope>NUCLEOTIDE SEQUENCE [LARGE SCALE GENOMIC DNA]</scope>
    <source>
        <strain evidence="3 4">KACC14197</strain>
    </source>
</reference>
<accession>A0ABU9DU39</accession>
<dbReference type="PANTHER" id="PTHR43318">
    <property type="entry name" value="UDP-N-ACETYLGLUCOSAMINE 4,6-DEHYDRATASE"/>
    <property type="match status" value="1"/>
</dbReference>
<dbReference type="SUPFAM" id="SSF51735">
    <property type="entry name" value="NAD(P)-binding Rossmann-fold domains"/>
    <property type="match status" value="1"/>
</dbReference>
<dbReference type="RefSeq" id="WP_341418399.1">
    <property type="nucleotide sequence ID" value="NZ_JBBPCC010000020.1"/>
</dbReference>
<dbReference type="EMBL" id="JBBPCC010000020">
    <property type="protein sequence ID" value="MEK8131263.1"/>
    <property type="molecule type" value="Genomic_DNA"/>
</dbReference>
<evidence type="ECO:0000256" key="1">
    <source>
        <dbReference type="ARBA" id="ARBA00007430"/>
    </source>
</evidence>
<dbReference type="PANTHER" id="PTHR43318:SF2">
    <property type="entry name" value="UDP-N-ACETYLGLUCOSAMINE 4,6-DEHYDRATASE (INVERTING)"/>
    <property type="match status" value="1"/>
</dbReference>
<gene>
    <name evidence="3" type="ORF">WMW72_25480</name>
</gene>
<evidence type="ECO:0000259" key="2">
    <source>
        <dbReference type="Pfam" id="PF02719"/>
    </source>
</evidence>